<gene>
    <name evidence="2" type="ORF">GZ77_20985</name>
</gene>
<dbReference type="CDD" id="cd04301">
    <property type="entry name" value="NAT_SF"/>
    <property type="match status" value="1"/>
</dbReference>
<protein>
    <recommendedName>
        <fullName evidence="1">N-acetyltransferase domain-containing protein</fullName>
    </recommendedName>
</protein>
<dbReference type="PANTHER" id="PTHR20905">
    <property type="entry name" value="N-ACETYLTRANSFERASE-RELATED"/>
    <property type="match status" value="1"/>
</dbReference>
<evidence type="ECO:0000313" key="3">
    <source>
        <dbReference type="Proteomes" id="UP000028006"/>
    </source>
</evidence>
<evidence type="ECO:0000313" key="2">
    <source>
        <dbReference type="EMBL" id="KEQ12912.1"/>
    </source>
</evidence>
<dbReference type="InterPro" id="IPR016181">
    <property type="entry name" value="Acyl_CoA_acyltransferase"/>
</dbReference>
<proteinExistence type="predicted"/>
<dbReference type="eggNOG" id="COG0456">
    <property type="taxonomic scope" value="Bacteria"/>
</dbReference>
<dbReference type="GO" id="GO:0008080">
    <property type="term" value="F:N-acetyltransferase activity"/>
    <property type="evidence" value="ECO:0007669"/>
    <property type="project" value="TreeGrafter"/>
</dbReference>
<dbReference type="EMBL" id="JOKG01000004">
    <property type="protein sequence ID" value="KEQ12912.1"/>
    <property type="molecule type" value="Genomic_DNA"/>
</dbReference>
<accession>A0A081N389</accession>
<dbReference type="InterPro" id="IPR000182">
    <property type="entry name" value="GNAT_dom"/>
</dbReference>
<comment type="caution">
    <text evidence="2">The sequence shown here is derived from an EMBL/GenBank/DDBJ whole genome shotgun (WGS) entry which is preliminary data.</text>
</comment>
<organism evidence="2 3">
    <name type="scientific">Endozoicomonas montiporae</name>
    <dbReference type="NCBI Taxonomy" id="1027273"/>
    <lineage>
        <taxon>Bacteria</taxon>
        <taxon>Pseudomonadati</taxon>
        <taxon>Pseudomonadota</taxon>
        <taxon>Gammaproteobacteria</taxon>
        <taxon>Oceanospirillales</taxon>
        <taxon>Endozoicomonadaceae</taxon>
        <taxon>Endozoicomonas</taxon>
    </lineage>
</organism>
<dbReference type="SUPFAM" id="SSF55729">
    <property type="entry name" value="Acyl-CoA N-acyltransferases (Nat)"/>
    <property type="match status" value="1"/>
</dbReference>
<keyword evidence="3" id="KW-1185">Reference proteome</keyword>
<dbReference type="Pfam" id="PF00583">
    <property type="entry name" value="Acetyltransf_1"/>
    <property type="match status" value="1"/>
</dbReference>
<dbReference type="Proteomes" id="UP000028006">
    <property type="component" value="Unassembled WGS sequence"/>
</dbReference>
<reference evidence="2 3" key="1">
    <citation type="submission" date="2014-06" db="EMBL/GenBank/DDBJ databases">
        <title>Whole Genome Sequences of Three Symbiotic Endozoicomonas Bacteria.</title>
        <authorList>
            <person name="Neave M.J."/>
            <person name="Apprill A."/>
            <person name="Voolstra C.R."/>
        </authorList>
    </citation>
    <scope>NUCLEOTIDE SEQUENCE [LARGE SCALE GENOMIC DNA]</scope>
    <source>
        <strain evidence="2 3">LMG 24815</strain>
    </source>
</reference>
<sequence>MYQAFSIELLTEQYVDEVASVVAKSFSNSSLVVAESDDMSDREFRDYLAYVALKCAKETSGLLARCSETGQLIGSLLACDLADTWGDKGFAYEAESDAMMSLLFTLNKAFFQDQSINKNEYMNFKFLAVSAEHGGKGIAAALVNEGVKMAAEKGFKFAHAEATGAASQRVFINKSGFDEKHEIDCCSFTFKGKTPFSSSVEGTTMKLVLKPL</sequence>
<evidence type="ECO:0000259" key="1">
    <source>
        <dbReference type="Pfam" id="PF00583"/>
    </source>
</evidence>
<dbReference type="Gene3D" id="3.40.630.30">
    <property type="match status" value="1"/>
</dbReference>
<dbReference type="AlphaFoldDB" id="A0A081N389"/>
<name>A0A081N389_9GAMM</name>
<feature type="domain" description="N-acetyltransferase" evidence="1">
    <location>
        <begin position="55"/>
        <end position="177"/>
    </location>
</feature>
<dbReference type="PANTHER" id="PTHR20905:SF1">
    <property type="entry name" value="AT07410P-RELATED"/>
    <property type="match status" value="1"/>
</dbReference>